<organism evidence="2 3">
    <name type="scientific">Candidatus Portnoybacteria bacterium RBG_19FT_COMBO_36_7</name>
    <dbReference type="NCBI Taxonomy" id="1801992"/>
    <lineage>
        <taxon>Bacteria</taxon>
        <taxon>Candidatus Portnoyibacteriota</taxon>
    </lineage>
</organism>
<gene>
    <name evidence="2" type="ORF">A2Y98_02195</name>
</gene>
<evidence type="ECO:0000256" key="1">
    <source>
        <dbReference type="SAM" id="Phobius"/>
    </source>
</evidence>
<comment type="caution">
    <text evidence="2">The sequence shown here is derived from an EMBL/GenBank/DDBJ whole genome shotgun (WGS) entry which is preliminary data.</text>
</comment>
<dbReference type="AlphaFoldDB" id="A0A1G2F8P4"/>
<keyword evidence="1" id="KW-0812">Transmembrane</keyword>
<reference evidence="2 3" key="1">
    <citation type="journal article" date="2016" name="Nat. Commun.">
        <title>Thousands of microbial genomes shed light on interconnected biogeochemical processes in an aquifer system.</title>
        <authorList>
            <person name="Anantharaman K."/>
            <person name="Brown C.T."/>
            <person name="Hug L.A."/>
            <person name="Sharon I."/>
            <person name="Castelle C.J."/>
            <person name="Probst A.J."/>
            <person name="Thomas B.C."/>
            <person name="Singh A."/>
            <person name="Wilkins M.J."/>
            <person name="Karaoz U."/>
            <person name="Brodie E.L."/>
            <person name="Williams K.H."/>
            <person name="Hubbard S.S."/>
            <person name="Banfield J.F."/>
        </authorList>
    </citation>
    <scope>NUCLEOTIDE SEQUENCE [LARGE SCALE GENOMIC DNA]</scope>
</reference>
<dbReference type="EMBL" id="MHMW01000018">
    <property type="protein sequence ID" value="OGZ34122.1"/>
    <property type="molecule type" value="Genomic_DNA"/>
</dbReference>
<keyword evidence="1" id="KW-1133">Transmembrane helix</keyword>
<feature type="transmembrane region" description="Helical" evidence="1">
    <location>
        <begin position="74"/>
        <end position="93"/>
    </location>
</feature>
<evidence type="ECO:0000313" key="3">
    <source>
        <dbReference type="Proteomes" id="UP000179099"/>
    </source>
</evidence>
<sequence length="399" mass="43551">MSEISENNLIERLNQLKKIKPDENWVIFCREKITLEMAKNSKKETIPAFNFSSAIVSIWCYIRNPHPVLKPVAAFVLIFGFMFSSSLAVIAGAKNSLPGDRLFPVKIALEEARLFATTSAEGKAQVQTDMISARIDELNKIISTEGSMEQKQTKIEEAVNNLQRHLLSAKDELPKLSKTEAKKVVAAARKIDESAASAEQSLSQAKLALSPDMKNNLTDKIAEATEEADKTSIRALEMMVQMQGEGGMSETEIAAKVDDKIQKTRQIANILSETVSNSAISDKLPINATIILDESDKAIEQALECLRNGDFAGALTIIKTATEMVKSAQQMVDAASLPETQDPVQNPVIENATTSPATTPFATSTPSAIIDIEIDFVHETTTPPVWLNISVFGTSVNNE</sequence>
<protein>
    <recommendedName>
        <fullName evidence="4">DUF5667 domain-containing protein</fullName>
    </recommendedName>
</protein>
<keyword evidence="1" id="KW-0472">Membrane</keyword>
<proteinExistence type="predicted"/>
<dbReference type="Proteomes" id="UP000179099">
    <property type="component" value="Unassembled WGS sequence"/>
</dbReference>
<dbReference type="STRING" id="1801992.A2Y98_02195"/>
<evidence type="ECO:0008006" key="4">
    <source>
        <dbReference type="Google" id="ProtNLM"/>
    </source>
</evidence>
<accession>A0A1G2F8P4</accession>
<evidence type="ECO:0000313" key="2">
    <source>
        <dbReference type="EMBL" id="OGZ34122.1"/>
    </source>
</evidence>
<name>A0A1G2F8P4_9BACT</name>